<proteinExistence type="predicted"/>
<dbReference type="Pfam" id="PF00501">
    <property type="entry name" value="AMP-binding"/>
    <property type="match status" value="1"/>
</dbReference>
<feature type="domain" description="AMP-dependent synthetase/ligase" evidence="4">
    <location>
        <begin position="6"/>
        <end position="212"/>
    </location>
</feature>
<comment type="caution">
    <text evidence="5">The sequence shown here is derived from an EMBL/GenBank/DDBJ whole genome shotgun (WGS) entry which is preliminary data.</text>
</comment>
<keyword evidence="1" id="KW-0547">Nucleotide-binding</keyword>
<dbReference type="Pfam" id="PF23562">
    <property type="entry name" value="AMP-binding_C_3"/>
    <property type="match status" value="1"/>
</dbReference>
<dbReference type="GO" id="GO:0005524">
    <property type="term" value="F:ATP binding"/>
    <property type="evidence" value="ECO:0007669"/>
    <property type="project" value="UniProtKB-KW"/>
</dbReference>
<evidence type="ECO:0000256" key="2">
    <source>
        <dbReference type="ARBA" id="ARBA00022840"/>
    </source>
</evidence>
<dbReference type="Gene3D" id="3.40.50.12780">
    <property type="entry name" value="N-terminal domain of ligase-like"/>
    <property type="match status" value="1"/>
</dbReference>
<reference evidence="5 7" key="1">
    <citation type="submission" date="2017-02" db="EMBL/GenBank/DDBJ databases">
        <title>Novel co-symbiosis in the unique lucinid bivalve Phacoides pectinatus.</title>
        <authorList>
            <person name="Lim S.J."/>
            <person name="Davis B.G."/>
            <person name="Gill D.E."/>
            <person name="Engel A.S."/>
            <person name="Anderson L.C."/>
            <person name="Campbell B.J."/>
        </authorList>
    </citation>
    <scope>NUCLEOTIDE SEQUENCE [LARGE SCALE GENOMIC DNA]</scope>
    <source>
        <strain evidence="5">LUC13016_P6</strain>
    </source>
</reference>
<evidence type="ECO:0000313" key="6">
    <source>
        <dbReference type="EMBL" id="PUD98865.1"/>
    </source>
</evidence>
<protein>
    <recommendedName>
        <fullName evidence="4">AMP-dependent synthetase/ligase domain-containing protein</fullName>
    </recommendedName>
</protein>
<dbReference type="SUPFAM" id="SSF56801">
    <property type="entry name" value="Acetyl-CoA synthetase-like"/>
    <property type="match status" value="1"/>
</dbReference>
<dbReference type="Gene3D" id="3.30.300.30">
    <property type="match status" value="1"/>
</dbReference>
<evidence type="ECO:0000256" key="3">
    <source>
        <dbReference type="ARBA" id="ARBA00024484"/>
    </source>
</evidence>
<evidence type="ECO:0000256" key="1">
    <source>
        <dbReference type="ARBA" id="ARBA00022741"/>
    </source>
</evidence>
<evidence type="ECO:0000313" key="8">
    <source>
        <dbReference type="Proteomes" id="UP000250928"/>
    </source>
</evidence>
<evidence type="ECO:0000313" key="5">
    <source>
        <dbReference type="EMBL" id="OQX32503.1"/>
    </source>
</evidence>
<sequence length="393" mass="43113">MITVYPRDRTLSFLPLSHMLERTAGYYLMLLAGASVAFARSIPLLGEDLRDIRPSILISVPRIFERVYGRIMEQVESAPAPRRWLFEQATRIGWKSFEHHQGRRPWSPDLLFKPLLDALVGGRVRARLGGRLRFAISGGAALSASIARTFIALGVPIQQGYGLTEFAPIISVNRLEDNLPASVGTPLPGVEVRVDEHQELLVRGCSLMQGYWNDPGGTAQALDPQGWLHTGDQVLLEEGHLYITGRLKEIIVLANGEKVAPADMEGAIALDGLFEQVLVVGEGRSHLCALLVLDPQAAESFRQACEAAGQESPADVEAALRERVNGLLHAFPGYARIDRVAVVDEPWSIDNGLLTPTLKLRRERVTDRHQALIDSLYAPHPSHERGGIADCGA</sequence>
<comment type="catalytic activity">
    <reaction evidence="3">
        <text>a long-chain fatty acid + ATP + CoA = a long-chain fatty acyl-CoA + AMP + diphosphate</text>
        <dbReference type="Rhea" id="RHEA:15421"/>
        <dbReference type="ChEBI" id="CHEBI:30616"/>
        <dbReference type="ChEBI" id="CHEBI:33019"/>
        <dbReference type="ChEBI" id="CHEBI:57287"/>
        <dbReference type="ChEBI" id="CHEBI:57560"/>
        <dbReference type="ChEBI" id="CHEBI:83139"/>
        <dbReference type="ChEBI" id="CHEBI:456215"/>
        <dbReference type="EC" id="6.2.1.3"/>
    </reaction>
    <physiologicalReaction direction="left-to-right" evidence="3">
        <dbReference type="Rhea" id="RHEA:15422"/>
    </physiologicalReaction>
</comment>
<gene>
    <name evidence="5" type="ORF">B0D84_06100</name>
    <name evidence="6" type="ORF">C3L24_11945</name>
</gene>
<dbReference type="Proteomes" id="UP000250928">
    <property type="component" value="Unassembled WGS sequence"/>
</dbReference>
<keyword evidence="7" id="KW-1185">Reference proteome</keyword>
<dbReference type="EMBL" id="PQCO01000283">
    <property type="protein sequence ID" value="PUD98865.1"/>
    <property type="molecule type" value="Genomic_DNA"/>
</dbReference>
<evidence type="ECO:0000313" key="7">
    <source>
        <dbReference type="Proteomes" id="UP000243361"/>
    </source>
</evidence>
<dbReference type="AlphaFoldDB" id="A0A657PLF4"/>
<keyword evidence="2" id="KW-0067">ATP-binding</keyword>
<dbReference type="EMBL" id="MUIE01000414">
    <property type="protein sequence ID" value="OQX32503.1"/>
    <property type="molecule type" value="Genomic_DNA"/>
</dbReference>
<evidence type="ECO:0000259" key="4">
    <source>
        <dbReference type="Pfam" id="PF00501"/>
    </source>
</evidence>
<dbReference type="PANTHER" id="PTHR43272:SF33">
    <property type="entry name" value="AMP-BINDING DOMAIN-CONTAINING PROTEIN-RELATED"/>
    <property type="match status" value="1"/>
</dbReference>
<organism evidence="5 7">
    <name type="scientific">Candidatus Sedimenticola endophacoides</name>
    <dbReference type="NCBI Taxonomy" id="2548426"/>
    <lineage>
        <taxon>Bacteria</taxon>
        <taxon>Pseudomonadati</taxon>
        <taxon>Pseudomonadota</taxon>
        <taxon>Gammaproteobacteria</taxon>
        <taxon>Chromatiales</taxon>
        <taxon>Sedimenticolaceae</taxon>
        <taxon>Sedimenticola</taxon>
    </lineage>
</organism>
<accession>A0A657PLF4</accession>
<dbReference type="Proteomes" id="UP000243361">
    <property type="component" value="Unassembled WGS sequence"/>
</dbReference>
<dbReference type="InterPro" id="IPR045851">
    <property type="entry name" value="AMP-bd_C_sf"/>
</dbReference>
<dbReference type="GO" id="GO:0004467">
    <property type="term" value="F:long-chain fatty acid-CoA ligase activity"/>
    <property type="evidence" value="ECO:0007669"/>
    <property type="project" value="UniProtKB-EC"/>
</dbReference>
<name>A0A657PLF4_9GAMM</name>
<dbReference type="GO" id="GO:0016020">
    <property type="term" value="C:membrane"/>
    <property type="evidence" value="ECO:0007669"/>
    <property type="project" value="TreeGrafter"/>
</dbReference>
<dbReference type="InterPro" id="IPR042099">
    <property type="entry name" value="ANL_N_sf"/>
</dbReference>
<dbReference type="InterPro" id="IPR000873">
    <property type="entry name" value="AMP-dep_synth/lig_dom"/>
</dbReference>
<reference evidence="6 8" key="2">
    <citation type="submission" date="2018-01" db="EMBL/GenBank/DDBJ databases">
        <title>Novel co-symbiosis in the lucinid bivalve Phacoides pectinatus.</title>
        <authorList>
            <person name="Lim S.J."/>
            <person name="Davis B.G."/>
            <person name="Gill D.E."/>
            <person name="Engel A.S."/>
            <person name="Anderson L.C."/>
            <person name="Campbell B.J."/>
        </authorList>
    </citation>
    <scope>NUCLEOTIDE SEQUENCE [LARGE SCALE GENOMIC DNA]</scope>
    <source>
        <strain evidence="6">N3_P5</strain>
    </source>
</reference>
<dbReference type="PANTHER" id="PTHR43272">
    <property type="entry name" value="LONG-CHAIN-FATTY-ACID--COA LIGASE"/>
    <property type="match status" value="1"/>
</dbReference>